<dbReference type="EMBL" id="BSFP01000004">
    <property type="protein sequence ID" value="GLK99455.1"/>
    <property type="molecule type" value="Genomic_DNA"/>
</dbReference>
<proteinExistence type="predicted"/>
<protein>
    <submittedName>
        <fullName evidence="1">Uncharacterized protein</fullName>
    </submittedName>
</protein>
<dbReference type="Proteomes" id="UP001143480">
    <property type="component" value="Unassembled WGS sequence"/>
</dbReference>
<reference evidence="1" key="1">
    <citation type="journal article" date="2014" name="Int. J. Syst. Evol. Microbiol.">
        <title>Complete genome sequence of Corynebacterium casei LMG S-19264T (=DSM 44701T), isolated from a smear-ripened cheese.</title>
        <authorList>
            <consortium name="US DOE Joint Genome Institute (JGI-PGF)"/>
            <person name="Walter F."/>
            <person name="Albersmeier A."/>
            <person name="Kalinowski J."/>
            <person name="Ruckert C."/>
        </authorList>
    </citation>
    <scope>NUCLEOTIDE SEQUENCE</scope>
    <source>
        <strain evidence="1">VKM Ac-1321</strain>
    </source>
</reference>
<comment type="caution">
    <text evidence="1">The sequence shown here is derived from an EMBL/GenBank/DDBJ whole genome shotgun (WGS) entry which is preliminary data.</text>
</comment>
<organism evidence="1 2">
    <name type="scientific">Dactylosporangium matsuzakiense</name>
    <dbReference type="NCBI Taxonomy" id="53360"/>
    <lineage>
        <taxon>Bacteria</taxon>
        <taxon>Bacillati</taxon>
        <taxon>Actinomycetota</taxon>
        <taxon>Actinomycetes</taxon>
        <taxon>Micromonosporales</taxon>
        <taxon>Micromonosporaceae</taxon>
        <taxon>Dactylosporangium</taxon>
    </lineage>
</organism>
<evidence type="ECO:0000313" key="2">
    <source>
        <dbReference type="Proteomes" id="UP001143480"/>
    </source>
</evidence>
<accession>A0A9W6NJV4</accession>
<sequence length="58" mass="6252">MDVYAECLDGDLPAALNRIALAPGIKQPDLCSFLDGFAVRAIRLVLPGQLELRSRVVA</sequence>
<dbReference type="AlphaFoldDB" id="A0A9W6NJV4"/>
<name>A0A9W6NJV4_9ACTN</name>
<gene>
    <name evidence="1" type="ORF">GCM10017581_011960</name>
</gene>
<reference evidence="1" key="2">
    <citation type="submission" date="2023-01" db="EMBL/GenBank/DDBJ databases">
        <authorList>
            <person name="Sun Q."/>
            <person name="Evtushenko L."/>
        </authorList>
    </citation>
    <scope>NUCLEOTIDE SEQUENCE</scope>
    <source>
        <strain evidence="1">VKM Ac-1321</strain>
    </source>
</reference>
<keyword evidence="2" id="KW-1185">Reference proteome</keyword>
<evidence type="ECO:0000313" key="1">
    <source>
        <dbReference type="EMBL" id="GLK99455.1"/>
    </source>
</evidence>